<organism evidence="2 3">
    <name type="scientific">Agathobacter rectalis</name>
    <dbReference type="NCBI Taxonomy" id="39491"/>
    <lineage>
        <taxon>Bacteria</taxon>
        <taxon>Bacillati</taxon>
        <taxon>Bacillota</taxon>
        <taxon>Clostridia</taxon>
        <taxon>Lachnospirales</taxon>
        <taxon>Lachnospiraceae</taxon>
        <taxon>Agathobacter</taxon>
    </lineage>
</organism>
<keyword evidence="1" id="KW-0472">Membrane</keyword>
<dbReference type="Proteomes" id="UP000095602">
    <property type="component" value="Unassembled WGS sequence"/>
</dbReference>
<evidence type="ECO:0000256" key="1">
    <source>
        <dbReference type="SAM" id="Phobius"/>
    </source>
</evidence>
<proteinExistence type="predicted"/>
<accession>A0A174NF02</accession>
<evidence type="ECO:0000313" key="3">
    <source>
        <dbReference type="Proteomes" id="UP000095602"/>
    </source>
</evidence>
<feature type="transmembrane region" description="Helical" evidence="1">
    <location>
        <begin position="123"/>
        <end position="142"/>
    </location>
</feature>
<keyword evidence="1" id="KW-0812">Transmembrane</keyword>
<dbReference type="RefSeq" id="WP_055274689.1">
    <property type="nucleotide sequence ID" value="NZ_CZAJ01000052.1"/>
</dbReference>
<gene>
    <name evidence="2" type="ORF">ERS852497_02901</name>
</gene>
<reference evidence="2 3" key="1">
    <citation type="submission" date="2015-09" db="EMBL/GenBank/DDBJ databases">
        <authorList>
            <consortium name="Pathogen Informatics"/>
        </authorList>
    </citation>
    <scope>NUCLEOTIDE SEQUENCE [LARGE SCALE GENOMIC DNA]</scope>
    <source>
        <strain evidence="2 3">2789STDY5834884</strain>
    </source>
</reference>
<feature type="transmembrane region" description="Helical" evidence="1">
    <location>
        <begin position="163"/>
        <end position="190"/>
    </location>
</feature>
<keyword evidence="1" id="KW-1133">Transmembrane helix</keyword>
<sequence>MIILELRKIFRKQHLFSFFTVMFITACIYQVILGYDTTNVIRNSEKYYTSFFKKYEGKITTEKTQQIKKEYRKIETDSGNTLSNKQKKQAFESFYHIYLYETDSGSGYITDTRGWETILCHDGINYFMVIVVILLGIISFSTEYENDMEIMIISSCGRNRVTICKLLIGIIGGVITSLLFQMISVIYLSASVGLKNGSYPLNTIEFFENSKYTISLIQALLIKVGLNVLGNIMLVCVVMFFDVLIKKREISIVLSLLYVILPVMIFSKSSAMYRIPCAAALLSGSGFFWPDMYSNDIIDNNLTRIKTFEALDKKYFAGILLVSCFVIVILLLIIFLKFSHYHLKKRFLTGIIICLILTGCSKNSAGGDVVIDGTLNGQISLSKDEYVYYIDQNEDVVYRKDNSNNTVAVTRNVFPLSGRITNIYLSEDKCYYLLENDRNVGISVYSVDLNSFKNELVYSSGGDNTEDFYGLADKESSDASEILENIATVKWFFVTDKYVYYQKESVIYKCPITGRKQYVIDENVSDGEIRYSNGILYYKDAYGEQENYAD</sequence>
<feature type="transmembrane region" description="Helical" evidence="1">
    <location>
        <begin position="250"/>
        <end position="267"/>
    </location>
</feature>
<dbReference type="PROSITE" id="PS51257">
    <property type="entry name" value="PROKAR_LIPOPROTEIN"/>
    <property type="match status" value="1"/>
</dbReference>
<name>A0A174NF02_9FIRM</name>
<feature type="transmembrane region" description="Helical" evidence="1">
    <location>
        <begin position="315"/>
        <end position="336"/>
    </location>
</feature>
<feature type="transmembrane region" description="Helical" evidence="1">
    <location>
        <begin position="15"/>
        <end position="35"/>
    </location>
</feature>
<dbReference type="AlphaFoldDB" id="A0A174NF02"/>
<dbReference type="EMBL" id="CZAJ01000052">
    <property type="protein sequence ID" value="CUP45100.1"/>
    <property type="molecule type" value="Genomic_DNA"/>
</dbReference>
<evidence type="ECO:0000313" key="2">
    <source>
        <dbReference type="EMBL" id="CUP45100.1"/>
    </source>
</evidence>
<protein>
    <submittedName>
        <fullName evidence="2">ABC-2 family transporter protein</fullName>
    </submittedName>
</protein>
<feature type="transmembrane region" description="Helical" evidence="1">
    <location>
        <begin position="273"/>
        <end position="294"/>
    </location>
</feature>
<feature type="transmembrane region" description="Helical" evidence="1">
    <location>
        <begin position="216"/>
        <end position="241"/>
    </location>
</feature>